<dbReference type="AlphaFoldDB" id="F3NAB5"/>
<protein>
    <submittedName>
        <fullName evidence="1">Uncharacterized protein</fullName>
    </submittedName>
</protein>
<dbReference type="Proteomes" id="UP000003022">
    <property type="component" value="Unassembled WGS sequence"/>
</dbReference>
<dbReference type="EMBL" id="AEYX01000002">
    <property type="protein sequence ID" value="EGG49224.1"/>
    <property type="molecule type" value="Genomic_DNA"/>
</dbReference>
<evidence type="ECO:0000313" key="2">
    <source>
        <dbReference type="Proteomes" id="UP000003022"/>
    </source>
</evidence>
<gene>
    <name evidence="1" type="ORF">SGM_0299</name>
</gene>
<sequence>MPFRHGGLRRGGGVLRTARGAGVWTTAGPSWPVAQSLRP</sequence>
<comment type="caution">
    <text evidence="1">The sequence shown here is derived from an EMBL/GenBank/DDBJ whole genome shotgun (WGS) entry which is preliminary data.</text>
</comment>
<evidence type="ECO:0000313" key="1">
    <source>
        <dbReference type="EMBL" id="EGG49224.1"/>
    </source>
</evidence>
<name>F3NAB5_9ACTN</name>
<proteinExistence type="predicted"/>
<keyword evidence="2" id="KW-1185">Reference proteome</keyword>
<accession>F3NAB5</accession>
<reference evidence="1 2" key="1">
    <citation type="journal article" date="2011" name="J. Bacteriol.">
        <title>Draft genome sequence of the marine bacterium Streptomyces griseoaurantiacus M045, which produces novel manumycin-type antibiotics with a pABA core component.</title>
        <authorList>
            <person name="Li F."/>
            <person name="Jiang P."/>
            <person name="Zheng H."/>
            <person name="Wang S."/>
            <person name="Zhao G."/>
            <person name="Qin S."/>
            <person name="Liu Z."/>
        </authorList>
    </citation>
    <scope>NUCLEOTIDE SEQUENCE [LARGE SCALE GENOMIC DNA]</scope>
    <source>
        <strain evidence="1 2">M045</strain>
    </source>
</reference>
<organism evidence="1 2">
    <name type="scientific">Streptomyces griseoaurantiacus M045</name>
    <dbReference type="NCBI Taxonomy" id="996637"/>
    <lineage>
        <taxon>Bacteria</taxon>
        <taxon>Bacillati</taxon>
        <taxon>Actinomycetota</taxon>
        <taxon>Actinomycetes</taxon>
        <taxon>Kitasatosporales</taxon>
        <taxon>Streptomycetaceae</taxon>
        <taxon>Streptomyces</taxon>
        <taxon>Streptomyces aurantiacus group</taxon>
    </lineage>
</organism>